<evidence type="ECO:0000259" key="11">
    <source>
        <dbReference type="SMART" id="SM01361"/>
    </source>
</evidence>
<accession>A0AAV3AUT9</accession>
<keyword evidence="8" id="KW-0472">Membrane</keyword>
<protein>
    <recommendedName>
        <fullName evidence="14">CD109 antigen</fullName>
    </recommendedName>
</protein>
<dbReference type="InterPro" id="IPR047565">
    <property type="entry name" value="Alpha-macroglob_thiol-ester_cl"/>
</dbReference>
<dbReference type="CDD" id="cd02897">
    <property type="entry name" value="A2M_2"/>
    <property type="match status" value="1"/>
</dbReference>
<dbReference type="InterPro" id="IPR013783">
    <property type="entry name" value="Ig-like_fold"/>
</dbReference>
<dbReference type="Gene3D" id="2.60.40.1930">
    <property type="match status" value="1"/>
</dbReference>
<dbReference type="InterPro" id="IPR009048">
    <property type="entry name" value="A-macroglobulin_rcpt-bd"/>
</dbReference>
<dbReference type="PANTHER" id="PTHR11412:SF136">
    <property type="entry name" value="CD109 ANTIGEN"/>
    <property type="match status" value="1"/>
</dbReference>
<dbReference type="EMBL" id="DYDO01000004">
    <property type="protein sequence ID" value="DBA26422.1"/>
    <property type="molecule type" value="Genomic_DNA"/>
</dbReference>
<keyword evidence="3" id="KW-0732">Signal</keyword>
<evidence type="ECO:0000256" key="5">
    <source>
        <dbReference type="ARBA" id="ARBA00022966"/>
    </source>
</evidence>
<evidence type="ECO:0000313" key="12">
    <source>
        <dbReference type="EMBL" id="DBA26422.1"/>
    </source>
</evidence>
<feature type="domain" description="Alpha-macroglobulin receptor-binding" evidence="11">
    <location>
        <begin position="755"/>
        <end position="839"/>
    </location>
</feature>
<dbReference type="InterPro" id="IPR036595">
    <property type="entry name" value="A-macroglobulin_rcpt-bd_sf"/>
</dbReference>
<keyword evidence="6" id="KW-1015">Disulfide bond</keyword>
<dbReference type="SMART" id="SM01359">
    <property type="entry name" value="A2M_N_2"/>
    <property type="match status" value="1"/>
</dbReference>
<keyword evidence="8" id="KW-0812">Transmembrane</keyword>
<dbReference type="SMART" id="SM01361">
    <property type="entry name" value="A2M_recep"/>
    <property type="match status" value="1"/>
</dbReference>
<dbReference type="GO" id="GO:0005615">
    <property type="term" value="C:extracellular space"/>
    <property type="evidence" value="ECO:0007669"/>
    <property type="project" value="InterPro"/>
</dbReference>
<dbReference type="Pfam" id="PF07677">
    <property type="entry name" value="A2M_recep"/>
    <property type="match status" value="1"/>
</dbReference>
<dbReference type="Gene3D" id="2.20.130.20">
    <property type="match status" value="1"/>
</dbReference>
<dbReference type="Pfam" id="PF00207">
    <property type="entry name" value="A2M"/>
    <property type="match status" value="1"/>
</dbReference>
<proteinExistence type="inferred from homology"/>
<dbReference type="InterPro" id="IPR001599">
    <property type="entry name" value="Macroglobln_a2"/>
</dbReference>
<dbReference type="Gene3D" id="1.50.10.20">
    <property type="match status" value="1"/>
</dbReference>
<keyword evidence="5" id="KW-0882">Thioester bond</keyword>
<keyword evidence="7" id="KW-0325">Glycoprotein</keyword>
<dbReference type="InterPro" id="IPR019742">
    <property type="entry name" value="MacrogloblnA2_CS"/>
</dbReference>
<dbReference type="InterPro" id="IPR011625">
    <property type="entry name" value="A2M_N_BRD"/>
</dbReference>
<dbReference type="InterPro" id="IPR050473">
    <property type="entry name" value="A2M/Complement_sys"/>
</dbReference>
<dbReference type="Pfam" id="PF07703">
    <property type="entry name" value="A2M_BRD"/>
    <property type="match status" value="1"/>
</dbReference>
<evidence type="ECO:0000256" key="2">
    <source>
        <dbReference type="ARBA" id="ARBA00022690"/>
    </source>
</evidence>
<name>A0AAV3AUT9_PYXAD</name>
<comment type="caution">
    <text evidence="12">The sequence shown here is derived from an EMBL/GenBank/DDBJ whole genome shotgun (WGS) entry which is preliminary data.</text>
</comment>
<feature type="domain" description="Alpha-2-macroglobulin" evidence="10">
    <location>
        <begin position="172"/>
        <end position="260"/>
    </location>
</feature>
<dbReference type="GO" id="GO:0004867">
    <property type="term" value="F:serine-type endopeptidase inhibitor activity"/>
    <property type="evidence" value="ECO:0007669"/>
    <property type="project" value="UniProtKB-KW"/>
</dbReference>
<dbReference type="SMART" id="SM01419">
    <property type="entry name" value="Thiol-ester_cl"/>
    <property type="match status" value="1"/>
</dbReference>
<dbReference type="Gene3D" id="2.60.40.10">
    <property type="entry name" value="Immunoglobulins"/>
    <property type="match status" value="1"/>
</dbReference>
<dbReference type="InterPro" id="IPR008930">
    <property type="entry name" value="Terpenoid_cyclase/PrenylTrfase"/>
</dbReference>
<feature type="transmembrane region" description="Helical" evidence="8">
    <location>
        <begin position="686"/>
        <end position="707"/>
    </location>
</feature>
<gene>
    <name evidence="12" type="ORF">GDO54_010687</name>
</gene>
<dbReference type="InterPro" id="IPR011626">
    <property type="entry name" value="Alpha-macroglobulin_TED"/>
</dbReference>
<evidence type="ECO:0000259" key="9">
    <source>
        <dbReference type="SMART" id="SM01359"/>
    </source>
</evidence>
<keyword evidence="8" id="KW-1133">Transmembrane helix</keyword>
<dbReference type="Gene3D" id="2.60.120.1540">
    <property type="match status" value="1"/>
</dbReference>
<keyword evidence="13" id="KW-1185">Reference proteome</keyword>
<dbReference type="SMART" id="SM01360">
    <property type="entry name" value="A2M"/>
    <property type="match status" value="1"/>
</dbReference>
<evidence type="ECO:0000256" key="3">
    <source>
        <dbReference type="ARBA" id="ARBA00022729"/>
    </source>
</evidence>
<evidence type="ECO:0000256" key="4">
    <source>
        <dbReference type="ARBA" id="ARBA00022900"/>
    </source>
</evidence>
<dbReference type="SUPFAM" id="SSF48239">
    <property type="entry name" value="Terpenoid cyclases/Protein prenyltransferases"/>
    <property type="match status" value="1"/>
</dbReference>
<evidence type="ECO:0000259" key="10">
    <source>
        <dbReference type="SMART" id="SM01360"/>
    </source>
</evidence>
<evidence type="ECO:0000256" key="7">
    <source>
        <dbReference type="ARBA" id="ARBA00023180"/>
    </source>
</evidence>
<dbReference type="Pfam" id="PF07678">
    <property type="entry name" value="TED_complement"/>
    <property type="match status" value="1"/>
</dbReference>
<dbReference type="Gene3D" id="2.60.40.690">
    <property type="entry name" value="Alpha-macroglobulin, receptor-binding domain"/>
    <property type="match status" value="1"/>
</dbReference>
<dbReference type="Proteomes" id="UP001181693">
    <property type="component" value="Unassembled WGS sequence"/>
</dbReference>
<evidence type="ECO:0000256" key="8">
    <source>
        <dbReference type="SAM" id="Phobius"/>
    </source>
</evidence>
<dbReference type="PROSITE" id="PS00477">
    <property type="entry name" value="ALPHA_2_MACROGLOBULIN"/>
    <property type="match status" value="1"/>
</dbReference>
<dbReference type="AlphaFoldDB" id="A0AAV3AUT9"/>
<reference evidence="12" key="1">
    <citation type="thesis" date="2020" institute="ProQuest LLC" country="789 East Eisenhower Parkway, Ann Arbor, MI, USA">
        <title>Comparative Genomics and Chromosome Evolution.</title>
        <authorList>
            <person name="Mudd A.B."/>
        </authorList>
    </citation>
    <scope>NUCLEOTIDE SEQUENCE</scope>
    <source>
        <strain evidence="12">1538</strain>
        <tissue evidence="12">Blood</tissue>
    </source>
</reference>
<dbReference type="FunFam" id="1.50.10.20:FF:000001">
    <property type="entry name" value="CD109 isoform 1"/>
    <property type="match status" value="1"/>
</dbReference>
<dbReference type="InterPro" id="IPR041813">
    <property type="entry name" value="A2M_TED"/>
</dbReference>
<keyword evidence="2" id="KW-0646">Protease inhibitor</keyword>
<comment type="similarity">
    <text evidence="1">Belongs to the protease inhibitor I39 (alpha-2-macroglobulin) family.</text>
</comment>
<dbReference type="SUPFAM" id="SSF49410">
    <property type="entry name" value="Alpha-macroglobulin receptor domain"/>
    <property type="match status" value="1"/>
</dbReference>
<dbReference type="PANTHER" id="PTHR11412">
    <property type="entry name" value="MACROGLOBULIN / COMPLEMENT"/>
    <property type="match status" value="1"/>
</dbReference>
<organism evidence="12 13">
    <name type="scientific">Pyxicephalus adspersus</name>
    <name type="common">African bullfrog</name>
    <dbReference type="NCBI Taxonomy" id="30357"/>
    <lineage>
        <taxon>Eukaryota</taxon>
        <taxon>Metazoa</taxon>
        <taxon>Chordata</taxon>
        <taxon>Craniata</taxon>
        <taxon>Vertebrata</taxon>
        <taxon>Euteleostomi</taxon>
        <taxon>Amphibia</taxon>
        <taxon>Batrachia</taxon>
        <taxon>Anura</taxon>
        <taxon>Neobatrachia</taxon>
        <taxon>Ranoidea</taxon>
        <taxon>Pyxicephalidae</taxon>
        <taxon>Pyxicephalinae</taxon>
        <taxon>Pyxicephalus</taxon>
    </lineage>
</organism>
<sequence length="892" mass="98935">MYYLIKHIFIIQVGTPFNLQVNTYPKVQDLYYVVFAKGMVVAAGKNKTTFSLTPEQSWAPAAQIIVYIHNSNGSFGDIIQSTHILTIEGTLNNQVSLSWTKNTAKPLESLTLSVSAKESRSLVGLRVVEKGSTLGDGNDLTAKRVKFNILPINENLVVGLPQTQSKPQFTDTWIWLDTNISSSLSRNIQVTVPDKNTTWVATAFVMSEGLGLGFIDVPIEVTVMLESSNSFDIIVPNNTTVFLAGQRNVTISRENGTVVFFPIQPKVLGNITITVNATSKAASDTLTKYIIVRPEGVKYYYSEAVLFDVYGSGNTPSTVSRDLRFIFPSDLVQGSEEAFITVVGDLLEPSINGLESLIVMPYGCGEQNMIVFAPNIYVLFYLKATNQLTENIKEKSIGYMEQGYQRELLYPHFDGSFSAFGNFDASGSTWLTSFVFRCFLQARPFIYINPDVLNRAVNFLVQHQNMSTGIFSEPGRVIHRDLQGGQNGPITLTAYIVTSLLQDEYYRKLFEANVQKAVQYLEAKYDEGIASNYTLSVVAYALTLANSTRAQAALNLLNSRATNIGYGGTKYWSTPQSANFYWQPRTTDIETAAYALLSFHRQNRIADGIPVMKWISQQRNQLGGYVSTQDTVMALQALSQFAAALPRGETSLVVNVTGPGSFVPKTFQVNSNLVLQRKQIEISQPLLSVTATAVGYGLALVQLNVVYNRKALSRRRRSTESEAFNLDLNVKEDASNIHKLTLDISMSFQGEGNETGMVLVEVGFLNGFQLGPESIPITEPVASVEPKENKVYLYLYSLTRDTVTVSVPMIRSANVARSQDAVVTITEYYNTRNTVSSSYNSAKMKNLTVCDFCGFNCTQCQSNVEKKSQTNSAYKPTFFTLCIFMSFLSYLF</sequence>
<evidence type="ECO:0008006" key="14">
    <source>
        <dbReference type="Google" id="ProtNLM"/>
    </source>
</evidence>
<evidence type="ECO:0000256" key="1">
    <source>
        <dbReference type="ARBA" id="ARBA00010952"/>
    </source>
</evidence>
<feature type="domain" description="Alpha-2-macroglobulin bait region" evidence="9">
    <location>
        <begin position="5"/>
        <end position="135"/>
    </location>
</feature>
<keyword evidence="4" id="KW-0722">Serine protease inhibitor</keyword>
<evidence type="ECO:0000313" key="13">
    <source>
        <dbReference type="Proteomes" id="UP001181693"/>
    </source>
</evidence>
<evidence type="ECO:0000256" key="6">
    <source>
        <dbReference type="ARBA" id="ARBA00023157"/>
    </source>
</evidence>